<evidence type="ECO:0000256" key="2">
    <source>
        <dbReference type="SAM" id="MobiDB-lite"/>
    </source>
</evidence>
<dbReference type="Pfam" id="PF00505">
    <property type="entry name" value="HMG_box"/>
    <property type="match status" value="1"/>
</dbReference>
<dbReference type="InterPro" id="IPR009071">
    <property type="entry name" value="HMG_box_dom"/>
</dbReference>
<evidence type="ECO:0000313" key="5">
    <source>
        <dbReference type="Proteomes" id="UP001211907"/>
    </source>
</evidence>
<dbReference type="InterPro" id="IPR036910">
    <property type="entry name" value="HMG_box_dom_sf"/>
</dbReference>
<accession>A0AAD5T4N3</accession>
<comment type="caution">
    <text evidence="4">The sequence shown here is derived from an EMBL/GenBank/DDBJ whole genome shotgun (WGS) entry which is preliminary data.</text>
</comment>
<protein>
    <recommendedName>
        <fullName evidence="3">HMG box domain-containing protein</fullName>
    </recommendedName>
</protein>
<dbReference type="SMART" id="SM00398">
    <property type="entry name" value="HMG"/>
    <property type="match status" value="1"/>
</dbReference>
<name>A0AAD5T4N3_9FUNG</name>
<dbReference type="AlphaFoldDB" id="A0AAD5T4N3"/>
<proteinExistence type="predicted"/>
<keyword evidence="1" id="KW-0238">DNA-binding</keyword>
<dbReference type="GO" id="GO:0003677">
    <property type="term" value="F:DNA binding"/>
    <property type="evidence" value="ECO:0007669"/>
    <property type="project" value="UniProtKB-UniRule"/>
</dbReference>
<gene>
    <name evidence="4" type="ORF">HK100_011086</name>
</gene>
<organism evidence="4 5">
    <name type="scientific">Physocladia obscura</name>
    <dbReference type="NCBI Taxonomy" id="109957"/>
    <lineage>
        <taxon>Eukaryota</taxon>
        <taxon>Fungi</taxon>
        <taxon>Fungi incertae sedis</taxon>
        <taxon>Chytridiomycota</taxon>
        <taxon>Chytridiomycota incertae sedis</taxon>
        <taxon>Chytridiomycetes</taxon>
        <taxon>Chytridiales</taxon>
        <taxon>Chytriomycetaceae</taxon>
        <taxon>Physocladia</taxon>
    </lineage>
</organism>
<dbReference type="GO" id="GO:0005634">
    <property type="term" value="C:nucleus"/>
    <property type="evidence" value="ECO:0007669"/>
    <property type="project" value="UniProtKB-UniRule"/>
</dbReference>
<feature type="DNA-binding region" description="HMG box" evidence="1">
    <location>
        <begin position="181"/>
        <end position="241"/>
    </location>
</feature>
<feature type="domain" description="HMG box" evidence="3">
    <location>
        <begin position="181"/>
        <end position="241"/>
    </location>
</feature>
<sequence>MFTIGALLGFPKKCEQKQRQQQQLVDAEAELEAEAEAESEAEVEAELELELEAQTQVAEFDREFELETDQESKKYTETGITPTQPKRRGRPRKQQQPITLVLPRTATNNDLSVVQARAYIVAAQSGITHPIAQVAHLQTRPNSQRSIIPNSLSSHQKKLRQNFLRNQRRAAKRKENRAEGLAKPPNPFILYRRKIHADQKYANNPISFGNFSKIVACMWKELPEDEKDEYRRWAKTLRDEHGQINKLRELAENLWH</sequence>
<dbReference type="Proteomes" id="UP001211907">
    <property type="component" value="Unassembled WGS sequence"/>
</dbReference>
<dbReference type="Gene3D" id="1.10.30.10">
    <property type="entry name" value="High mobility group box domain"/>
    <property type="match status" value="1"/>
</dbReference>
<evidence type="ECO:0000256" key="1">
    <source>
        <dbReference type="PROSITE-ProRule" id="PRU00267"/>
    </source>
</evidence>
<dbReference type="PROSITE" id="PS50118">
    <property type="entry name" value="HMG_BOX_2"/>
    <property type="match status" value="1"/>
</dbReference>
<reference evidence="4" key="1">
    <citation type="submission" date="2020-05" db="EMBL/GenBank/DDBJ databases">
        <title>Phylogenomic resolution of chytrid fungi.</title>
        <authorList>
            <person name="Stajich J.E."/>
            <person name="Amses K."/>
            <person name="Simmons R."/>
            <person name="Seto K."/>
            <person name="Myers J."/>
            <person name="Bonds A."/>
            <person name="Quandt C.A."/>
            <person name="Barry K."/>
            <person name="Liu P."/>
            <person name="Grigoriev I."/>
            <person name="Longcore J.E."/>
            <person name="James T.Y."/>
        </authorList>
    </citation>
    <scope>NUCLEOTIDE SEQUENCE</scope>
    <source>
        <strain evidence="4">JEL0513</strain>
    </source>
</reference>
<dbReference type="EMBL" id="JADGJH010000646">
    <property type="protein sequence ID" value="KAJ3124858.1"/>
    <property type="molecule type" value="Genomic_DNA"/>
</dbReference>
<feature type="region of interest" description="Disordered" evidence="2">
    <location>
        <begin position="25"/>
        <end position="45"/>
    </location>
</feature>
<evidence type="ECO:0000313" key="4">
    <source>
        <dbReference type="EMBL" id="KAJ3124858.1"/>
    </source>
</evidence>
<feature type="compositionally biased region" description="Basic and acidic residues" evidence="2">
    <location>
        <begin position="63"/>
        <end position="76"/>
    </location>
</feature>
<feature type="compositionally biased region" description="Acidic residues" evidence="2">
    <location>
        <begin position="27"/>
        <end position="45"/>
    </location>
</feature>
<dbReference type="SUPFAM" id="SSF47095">
    <property type="entry name" value="HMG-box"/>
    <property type="match status" value="1"/>
</dbReference>
<evidence type="ECO:0000259" key="3">
    <source>
        <dbReference type="PROSITE" id="PS50118"/>
    </source>
</evidence>
<feature type="region of interest" description="Disordered" evidence="2">
    <location>
        <begin position="63"/>
        <end position="98"/>
    </location>
</feature>
<keyword evidence="5" id="KW-1185">Reference proteome</keyword>
<keyword evidence="1" id="KW-0539">Nucleus</keyword>